<gene>
    <name evidence="5" type="ordered locus">Cphy_3239</name>
</gene>
<evidence type="ECO:0000256" key="1">
    <source>
        <dbReference type="ARBA" id="ARBA00006285"/>
    </source>
</evidence>
<keyword evidence="2 5" id="KW-0378">Hydrolase</keyword>
<protein>
    <submittedName>
        <fullName evidence="5">Glycoside hydrolase, family 20, catalytic core</fullName>
    </submittedName>
</protein>
<accession>A9KRU9</accession>
<dbReference type="InterPro" id="IPR017853">
    <property type="entry name" value="GH"/>
</dbReference>
<dbReference type="eggNOG" id="COG3525">
    <property type="taxonomic scope" value="Bacteria"/>
</dbReference>
<dbReference type="InterPro" id="IPR038901">
    <property type="entry name" value="HEXDC-like"/>
</dbReference>
<dbReference type="HOGENOM" id="CLU_028877_0_0_9"/>
<comment type="similarity">
    <text evidence="1">Belongs to the glycosyl hydrolase 20 family.</text>
</comment>
<feature type="domain" description="Glycoside hydrolase family 20 catalytic" evidence="3">
    <location>
        <begin position="99"/>
        <end position="283"/>
    </location>
</feature>
<dbReference type="KEGG" id="cpy:Cphy_3239"/>
<dbReference type="PANTHER" id="PTHR21040:SF8">
    <property type="entry name" value="BCDNA.GH04120"/>
    <property type="match status" value="1"/>
</dbReference>
<dbReference type="CDD" id="cd06565">
    <property type="entry name" value="GH20_GcnA-like"/>
    <property type="match status" value="1"/>
</dbReference>
<dbReference type="Pfam" id="PF00728">
    <property type="entry name" value="Glyco_hydro_20"/>
    <property type="match status" value="1"/>
</dbReference>
<evidence type="ECO:0000313" key="5">
    <source>
        <dbReference type="EMBL" id="ABX43593.1"/>
    </source>
</evidence>
<evidence type="ECO:0000256" key="2">
    <source>
        <dbReference type="ARBA" id="ARBA00022801"/>
    </source>
</evidence>
<dbReference type="Gene3D" id="3.20.20.80">
    <property type="entry name" value="Glycosidases"/>
    <property type="match status" value="1"/>
</dbReference>
<sequence>MVINMNIILKGFTDEIKEGLNLLLQVHSFVNQDQREIEITVEKILEGNTSLIVSGKVGWHIQYKETVHFFRALGILIENIENTSFETTETALFEGCSNMIDLSRNAVYTVDEMKRMLCYLALTGHNKCYLYMEDTYELPDYPYFGYLRGRYSIAEMKEIDDFAYALGIEAIPCIQTLAHLKTTLKWNYALSMKDTADILLVGEEKTYQFIEAMFVSLKQTFRSRTIHIGMDEAMDLGSGKYLRENGYRVQYDLMTEHLAKVNEIAIKHGIKPLIWDDMFYRSLNKDHEYYDTTIPLTDEHIKKVPSNIGLVYWDYYHNNKEDYETLLTMRDRFPNDIIFAGGIWRWMGYVPGYTKTFATTNAALDRCKHHKVKEIMSTCWGDDGAETPIETIIPGLILFGEHGYGQDTSMDAISSKCKFLTGVSLFDFMKIEEIDIIPGCEAQNIKTRNPSKHILFQDLLLGAFDTYFDREGLEEHYAKVKEELYTISKTAGKFEQLFVMYAKLATVLEKKVKLGIKIRKAYQLKDKDTLKTICEQILPVLKEDVENFKKEYTKVWFNESKGHGFEVIDVRLGGLMSRIDTVKYRLEDYITGDILKVEELEETILPYELGGYPEGPYLAYNKYKDIVTQNLLSHH</sequence>
<dbReference type="InterPro" id="IPR041063">
    <property type="entry name" value="Glyco_H_20C_C"/>
</dbReference>
<keyword evidence="6" id="KW-1185">Reference proteome</keyword>
<dbReference type="GO" id="GO:0004563">
    <property type="term" value="F:beta-N-acetylhexosaminidase activity"/>
    <property type="evidence" value="ECO:0007669"/>
    <property type="project" value="UniProtKB-ARBA"/>
</dbReference>
<dbReference type="AlphaFoldDB" id="A9KRU9"/>
<evidence type="ECO:0000259" key="3">
    <source>
        <dbReference type="Pfam" id="PF00728"/>
    </source>
</evidence>
<evidence type="ECO:0000259" key="4">
    <source>
        <dbReference type="Pfam" id="PF18088"/>
    </source>
</evidence>
<dbReference type="CAZy" id="GH20">
    <property type="family name" value="Glycoside Hydrolase Family 20"/>
</dbReference>
<dbReference type="InterPro" id="IPR015883">
    <property type="entry name" value="Glyco_hydro_20_cat"/>
</dbReference>
<dbReference type="Pfam" id="PF18088">
    <property type="entry name" value="Glyco_H_20C_C"/>
    <property type="match status" value="1"/>
</dbReference>
<dbReference type="Proteomes" id="UP000000370">
    <property type="component" value="Chromosome"/>
</dbReference>
<proteinExistence type="inferred from homology"/>
<dbReference type="EMBL" id="CP000885">
    <property type="protein sequence ID" value="ABX43593.1"/>
    <property type="molecule type" value="Genomic_DNA"/>
</dbReference>
<organism evidence="5 6">
    <name type="scientific">Lachnoclostridium phytofermentans (strain ATCC 700394 / DSM 18823 / ISDg)</name>
    <name type="common">Clostridium phytofermentans</name>
    <dbReference type="NCBI Taxonomy" id="357809"/>
    <lineage>
        <taxon>Bacteria</taxon>
        <taxon>Bacillati</taxon>
        <taxon>Bacillota</taxon>
        <taxon>Clostridia</taxon>
        <taxon>Lachnospirales</taxon>
        <taxon>Lachnospiraceae</taxon>
    </lineage>
</organism>
<evidence type="ECO:0000313" key="6">
    <source>
        <dbReference type="Proteomes" id="UP000000370"/>
    </source>
</evidence>
<name>A9KRU9_LACP7</name>
<reference evidence="6" key="1">
    <citation type="submission" date="2007-11" db="EMBL/GenBank/DDBJ databases">
        <title>Complete genome sequence of Clostridium phytofermentans ISDg.</title>
        <authorList>
            <person name="Leschine S.B."/>
            <person name="Warnick T.A."/>
            <person name="Blanchard J.L."/>
            <person name="Schnell D.J."/>
            <person name="Petit E.L."/>
            <person name="LaTouf W.G."/>
            <person name="Copeland A."/>
            <person name="Lucas S."/>
            <person name="Lapidus A."/>
            <person name="Barry K."/>
            <person name="Glavina del Rio T."/>
            <person name="Dalin E."/>
            <person name="Tice H."/>
            <person name="Pitluck S."/>
            <person name="Kiss H."/>
            <person name="Brettin T."/>
            <person name="Bruce D."/>
            <person name="Detter J.C."/>
            <person name="Han C."/>
            <person name="Kuske C."/>
            <person name="Schmutz J."/>
            <person name="Larimer F."/>
            <person name="Land M."/>
            <person name="Hauser L."/>
            <person name="Kyrpides N."/>
            <person name="Kim E.A."/>
            <person name="Richardson P."/>
        </authorList>
    </citation>
    <scope>NUCLEOTIDE SEQUENCE [LARGE SCALE GENOMIC DNA]</scope>
    <source>
        <strain evidence="6">ATCC 700394 / DSM 18823 / ISDg</strain>
    </source>
</reference>
<feature type="domain" description="Glycoside Hydrolase 20C C-terminal" evidence="4">
    <location>
        <begin position="427"/>
        <end position="608"/>
    </location>
</feature>
<dbReference type="STRING" id="357809.Cphy_3239"/>
<dbReference type="GO" id="GO:0005975">
    <property type="term" value="P:carbohydrate metabolic process"/>
    <property type="evidence" value="ECO:0007669"/>
    <property type="project" value="InterPro"/>
</dbReference>
<dbReference type="PANTHER" id="PTHR21040">
    <property type="entry name" value="BCDNA.GH04120"/>
    <property type="match status" value="1"/>
</dbReference>
<dbReference type="Gene3D" id="1.20.120.670">
    <property type="entry name" value="N-acetyl-b-d-glucoasminidase"/>
    <property type="match status" value="1"/>
</dbReference>
<dbReference type="SUPFAM" id="SSF51445">
    <property type="entry name" value="(Trans)glycosidases"/>
    <property type="match status" value="1"/>
</dbReference>